<dbReference type="Gene3D" id="1.20.1270.50">
    <property type="entry name" value="Glycoside hydrolase family 38, central domain"/>
    <property type="match status" value="1"/>
</dbReference>
<sequence length="888" mass="104543">MSWNIYVVCHTHWDKEWYFTKQDSDVLLCSNLNQITKILSSNDEYKSFTYDGQVSIIDDYLIYYPENEAQIKKLCEQKKLIVGPWYTQPDFFNTTSESIIRNLLIGINLSKKYNADYLKTAYVPDSFGHNNQMPQIYKSFNLNNFIYWRGIKNSQLKKAGTLHYWQGIDKTKITSYNFYYGYWVLGSKFAYTKLTKDNLKKEAVEFLKNITPILNQLKKVTKNSNNNLLLPLGGDQAPIVELTPEFFKQVNKLSNDNWILTDYDTYFKNIDNSNLKTIKGELKSPSKARIHKTIASQRYDIKQLLKTVEHNLYNVLEPLAIYYKYLTNKYEKQIINNALKLILTSQAHDSIGCCNSDETNLNIYNRLLQANYLIESQITKLIKNLSLNINLKENQVLVFNSNSFYKNNIFKELNIFTSFNNFKIYHNKKAVDFILLDQQYHNDGMIVNLEKQGEISSKTKGFYSSKIVVNNLKIDPFKFEILDIVQSDKKPINSSFNNIKTNRFDIWINDDNTIAYLDKITNKKYHNQFMIYAQHDFGDSYDYSPLTETNQIISKLIDVKIVKVEYSSNNNVLIQLKNTYQIPYDTTKTKYINQEFDISLLFTNDSIIKIKINTLNKATQIRWRIISNCDQINNYSYADQCYCEIKRPVELTKDLLVWKKENWVEKPVGIETNESYVYLKSNRSKTGFITLGTNEYEIINKKEIHLTLFRSIDVLGRNNLLWRPNRASGTSEFSIKTDDARLLYKNLEFNLYWFDINSSTNIAQLANNLITPTCYYQNQKFNNLKKRFDRFLFINDKIDTNKIPIYSLIKNLNKNIIIKTIKLAENDDFVIIRCFNNSKTNQQFSLLINNQLVSFNKLNMLEEIKNKDLKTDWLRPYEIGTYSFKLFE</sequence>
<dbReference type="Pfam" id="PF01074">
    <property type="entry name" value="Glyco_hydro_38N"/>
    <property type="match status" value="1"/>
</dbReference>
<dbReference type="GO" id="GO:0046872">
    <property type="term" value="F:metal ion binding"/>
    <property type="evidence" value="ECO:0007669"/>
    <property type="project" value="UniProtKB-KW"/>
</dbReference>
<gene>
    <name evidence="7" type="ORF">MLEAa_4990</name>
</gene>
<evidence type="ECO:0000256" key="3">
    <source>
        <dbReference type="ARBA" id="ARBA00022801"/>
    </source>
</evidence>
<protein>
    <submittedName>
        <fullName evidence="7">Putative glycosyl hydrolase</fullName>
    </submittedName>
</protein>
<evidence type="ECO:0000256" key="4">
    <source>
        <dbReference type="ARBA" id="ARBA00023295"/>
    </source>
</evidence>
<dbReference type="InterPro" id="IPR028995">
    <property type="entry name" value="Glyco_hydro_57/38_cen_sf"/>
</dbReference>
<dbReference type="GO" id="GO:0004559">
    <property type="term" value="F:alpha-mannosidase activity"/>
    <property type="evidence" value="ECO:0007669"/>
    <property type="project" value="InterPro"/>
</dbReference>
<dbReference type="InterPro" id="IPR037094">
    <property type="entry name" value="Glyco_hydro_38_cen_sf"/>
</dbReference>
<evidence type="ECO:0000313" key="7">
    <source>
        <dbReference type="EMBL" id="PTD31243.1"/>
    </source>
</evidence>
<accession>A0A2T4I9M7</accession>
<dbReference type="RefSeq" id="WP_107669831.1">
    <property type="nucleotide sequence ID" value="NZ_LAUU01000009.1"/>
</dbReference>
<dbReference type="GO" id="GO:0030246">
    <property type="term" value="F:carbohydrate binding"/>
    <property type="evidence" value="ECO:0007669"/>
    <property type="project" value="InterPro"/>
</dbReference>
<keyword evidence="4" id="KW-0326">Glycosidase</keyword>
<dbReference type="SUPFAM" id="SSF74650">
    <property type="entry name" value="Galactose mutarotase-like"/>
    <property type="match status" value="1"/>
</dbReference>
<dbReference type="Gene3D" id="2.70.98.30">
    <property type="entry name" value="Golgi alpha-mannosidase II, domain 4"/>
    <property type="match status" value="1"/>
</dbReference>
<name>A0A2T4I9M7_9MOLU</name>
<dbReference type="SUPFAM" id="SSF88688">
    <property type="entry name" value="Families 57/38 glycoside transferase middle domain"/>
    <property type="match status" value="1"/>
</dbReference>
<keyword evidence="3 7" id="KW-0378">Hydrolase</keyword>
<dbReference type="SUPFAM" id="SSF88713">
    <property type="entry name" value="Glycoside hydrolase/deacetylase"/>
    <property type="match status" value="1"/>
</dbReference>
<dbReference type="Pfam" id="PF17677">
    <property type="entry name" value="Glyco_hydro38C2"/>
    <property type="match status" value="1"/>
</dbReference>
<evidence type="ECO:0000313" key="8">
    <source>
        <dbReference type="Proteomes" id="UP000241093"/>
    </source>
</evidence>
<dbReference type="Gene3D" id="3.20.110.10">
    <property type="entry name" value="Glycoside hydrolase 38, N terminal domain"/>
    <property type="match status" value="1"/>
</dbReference>
<comment type="similarity">
    <text evidence="1">Belongs to the glycosyl hydrolase 38 family.</text>
</comment>
<evidence type="ECO:0000259" key="6">
    <source>
        <dbReference type="Pfam" id="PF17677"/>
    </source>
</evidence>
<keyword evidence="2" id="KW-0479">Metal-binding</keyword>
<dbReference type="GO" id="GO:0006013">
    <property type="term" value="P:mannose metabolic process"/>
    <property type="evidence" value="ECO:0007669"/>
    <property type="project" value="InterPro"/>
</dbReference>
<dbReference type="GO" id="GO:0009313">
    <property type="term" value="P:oligosaccharide catabolic process"/>
    <property type="evidence" value="ECO:0007669"/>
    <property type="project" value="TreeGrafter"/>
</dbReference>
<dbReference type="PANTHER" id="PTHR46017">
    <property type="entry name" value="ALPHA-MANNOSIDASE 2C1"/>
    <property type="match status" value="1"/>
</dbReference>
<evidence type="ECO:0000256" key="1">
    <source>
        <dbReference type="ARBA" id="ARBA00009792"/>
    </source>
</evidence>
<comment type="caution">
    <text evidence="7">The sequence shown here is derived from an EMBL/GenBank/DDBJ whole genome shotgun (WGS) entry which is preliminary data.</text>
</comment>
<dbReference type="InterPro" id="IPR041147">
    <property type="entry name" value="GH38_C"/>
</dbReference>
<dbReference type="Gene3D" id="2.60.40.2220">
    <property type="match status" value="1"/>
</dbReference>
<dbReference type="InterPro" id="IPR011013">
    <property type="entry name" value="Gal_mutarotase_sf_dom"/>
</dbReference>
<dbReference type="PANTHER" id="PTHR46017:SF2">
    <property type="entry name" value="MANNOSYLGLYCERATE HYDROLASE"/>
    <property type="match status" value="1"/>
</dbReference>
<proteinExistence type="inferred from homology"/>
<evidence type="ECO:0000259" key="5">
    <source>
        <dbReference type="Pfam" id="PF01074"/>
    </source>
</evidence>
<dbReference type="InterPro" id="IPR011330">
    <property type="entry name" value="Glyco_hydro/deAcase_b/a-brl"/>
</dbReference>
<feature type="domain" description="Glycoside hydrolase family 38 N-terminal" evidence="5">
    <location>
        <begin position="4"/>
        <end position="272"/>
    </location>
</feature>
<dbReference type="InterPro" id="IPR027291">
    <property type="entry name" value="Glyco_hydro_38_N_sf"/>
</dbReference>
<reference evidence="7 8" key="1">
    <citation type="submission" date="2015-04" db="EMBL/GenBank/DDBJ databases">
        <title>Genome sequence of Mycoplasma leachii strain 06049.</title>
        <authorList>
            <person name="Sirand-Pugnet P."/>
            <person name="Breton M."/>
            <person name="Dordet-Frisoni E."/>
            <person name="Baranowski E."/>
            <person name="Barre A."/>
            <person name="Couture C."/>
            <person name="Dupuy V."/>
            <person name="Gaurivaud P."/>
            <person name="Jacob D."/>
            <person name="Lemaitre C."/>
            <person name="Manso-Silvan L."/>
            <person name="Nikolski M."/>
            <person name="Nouvel L.-X."/>
            <person name="Poumarat F."/>
            <person name="Tardy F."/>
            <person name="Thebault P."/>
            <person name="Theil S."/>
            <person name="Citti C."/>
            <person name="Thiaucourt F."/>
            <person name="Blanchard A."/>
        </authorList>
    </citation>
    <scope>NUCLEOTIDE SEQUENCE [LARGE SCALE GENOMIC DNA]</scope>
    <source>
        <strain evidence="7 8">06049</strain>
    </source>
</reference>
<dbReference type="EMBL" id="LAUU01000009">
    <property type="protein sequence ID" value="PTD31243.1"/>
    <property type="molecule type" value="Genomic_DNA"/>
</dbReference>
<dbReference type="InterPro" id="IPR000602">
    <property type="entry name" value="Glyco_hydro_38_N"/>
</dbReference>
<organism evidence="7 8">
    <name type="scientific">Mycoplasma leachii 06049</name>
    <dbReference type="NCBI Taxonomy" id="1188244"/>
    <lineage>
        <taxon>Bacteria</taxon>
        <taxon>Bacillati</taxon>
        <taxon>Mycoplasmatota</taxon>
        <taxon>Mollicutes</taxon>
        <taxon>Mycoplasmataceae</taxon>
        <taxon>Mycoplasma</taxon>
    </lineage>
</organism>
<dbReference type="Proteomes" id="UP000241093">
    <property type="component" value="Unassembled WGS sequence"/>
</dbReference>
<dbReference type="AlphaFoldDB" id="A0A2T4I9M7"/>
<feature type="domain" description="Glycosyl hydrolases family 38 C-terminal" evidence="6">
    <location>
        <begin position="815"/>
        <end position="882"/>
    </location>
</feature>
<evidence type="ECO:0000256" key="2">
    <source>
        <dbReference type="ARBA" id="ARBA00022723"/>
    </source>
</evidence>